<evidence type="ECO:0000313" key="2">
    <source>
        <dbReference type="EMBL" id="KAL2793411.1"/>
    </source>
</evidence>
<protein>
    <submittedName>
        <fullName evidence="2">Uncharacterized protein</fullName>
    </submittedName>
</protein>
<evidence type="ECO:0000313" key="3">
    <source>
        <dbReference type="Proteomes" id="UP001610563"/>
    </source>
</evidence>
<sequence length="200" mass="21734">MHFPTLTSTITPLLLSTTATALNFNLRQTFIPLPACLNVRTVLEATDTSAVVTSLLTEICSAPENAQPLPVDLISYNSLIRPFLEGVVTTEAANMGAPQIAPSYLVLIDALFDLARTRCGLAAVEGDVCAADQVQLQDVGDCIRRNGWQVAITNALRILPLFSLDACNRQVDFFGREEVVDVLVPQYARQFAAERRAVIS</sequence>
<evidence type="ECO:0000256" key="1">
    <source>
        <dbReference type="SAM" id="SignalP"/>
    </source>
</evidence>
<comment type="caution">
    <text evidence="2">The sequence shown here is derived from an EMBL/GenBank/DDBJ whole genome shotgun (WGS) entry which is preliminary data.</text>
</comment>
<reference evidence="2 3" key="1">
    <citation type="submission" date="2024-07" db="EMBL/GenBank/DDBJ databases">
        <title>Section-level genome sequencing and comparative genomics of Aspergillus sections Usti and Cavernicolus.</title>
        <authorList>
            <consortium name="Lawrence Berkeley National Laboratory"/>
            <person name="Nybo J.L."/>
            <person name="Vesth T.C."/>
            <person name="Theobald S."/>
            <person name="Frisvad J.C."/>
            <person name="Larsen T.O."/>
            <person name="Kjaerboelling I."/>
            <person name="Rothschild-Mancinelli K."/>
            <person name="Lyhne E.K."/>
            <person name="Kogle M.E."/>
            <person name="Barry K."/>
            <person name="Clum A."/>
            <person name="Na H."/>
            <person name="Ledsgaard L."/>
            <person name="Lin J."/>
            <person name="Lipzen A."/>
            <person name="Kuo A."/>
            <person name="Riley R."/>
            <person name="Mondo S."/>
            <person name="Labutti K."/>
            <person name="Haridas S."/>
            <person name="Pangalinan J."/>
            <person name="Salamov A.A."/>
            <person name="Simmons B.A."/>
            <person name="Magnuson J.K."/>
            <person name="Chen J."/>
            <person name="Drula E."/>
            <person name="Henrissat B."/>
            <person name="Wiebenga A."/>
            <person name="Lubbers R.J."/>
            <person name="Gomes A.C."/>
            <person name="Makela M.R."/>
            <person name="Stajich J."/>
            <person name="Grigoriev I.V."/>
            <person name="Mortensen U.H."/>
            <person name="De Vries R.P."/>
            <person name="Baker S.E."/>
            <person name="Andersen M.R."/>
        </authorList>
    </citation>
    <scope>NUCLEOTIDE SEQUENCE [LARGE SCALE GENOMIC DNA]</scope>
    <source>
        <strain evidence="2 3">CBS 209.92</strain>
    </source>
</reference>
<feature type="signal peptide" evidence="1">
    <location>
        <begin position="1"/>
        <end position="21"/>
    </location>
</feature>
<dbReference type="Proteomes" id="UP001610563">
    <property type="component" value="Unassembled WGS sequence"/>
</dbReference>
<accession>A0ABR4G326</accession>
<keyword evidence="3" id="KW-1185">Reference proteome</keyword>
<feature type="chain" id="PRO_5045988576" evidence="1">
    <location>
        <begin position="22"/>
        <end position="200"/>
    </location>
</feature>
<dbReference type="EMBL" id="JBFTWV010000058">
    <property type="protein sequence ID" value="KAL2793411.1"/>
    <property type="molecule type" value="Genomic_DNA"/>
</dbReference>
<gene>
    <name evidence="2" type="ORF">BJX66DRAFT_225618</name>
</gene>
<proteinExistence type="predicted"/>
<keyword evidence="1" id="KW-0732">Signal</keyword>
<name>A0ABR4G326_9EURO</name>
<organism evidence="2 3">
    <name type="scientific">Aspergillus keveii</name>
    <dbReference type="NCBI Taxonomy" id="714993"/>
    <lineage>
        <taxon>Eukaryota</taxon>
        <taxon>Fungi</taxon>
        <taxon>Dikarya</taxon>
        <taxon>Ascomycota</taxon>
        <taxon>Pezizomycotina</taxon>
        <taxon>Eurotiomycetes</taxon>
        <taxon>Eurotiomycetidae</taxon>
        <taxon>Eurotiales</taxon>
        <taxon>Aspergillaceae</taxon>
        <taxon>Aspergillus</taxon>
        <taxon>Aspergillus subgen. Nidulantes</taxon>
    </lineage>
</organism>